<dbReference type="EMBL" id="BARU01023458">
    <property type="protein sequence ID" value="GAH53357.1"/>
    <property type="molecule type" value="Genomic_DNA"/>
</dbReference>
<dbReference type="Gene3D" id="1.10.10.10">
    <property type="entry name" value="Winged helix-like DNA-binding domain superfamily/Winged helix DNA-binding domain"/>
    <property type="match status" value="1"/>
</dbReference>
<dbReference type="AlphaFoldDB" id="X1G7X3"/>
<evidence type="ECO:0000313" key="1">
    <source>
        <dbReference type="EMBL" id="GAH53357.1"/>
    </source>
</evidence>
<dbReference type="SUPFAM" id="SSF46689">
    <property type="entry name" value="Homeodomain-like"/>
    <property type="match status" value="1"/>
</dbReference>
<protein>
    <recommendedName>
        <fullName evidence="2">Mor transcription activator domain-containing protein</fullName>
    </recommendedName>
</protein>
<reference evidence="1" key="1">
    <citation type="journal article" date="2014" name="Front. Microbiol.">
        <title>High frequency of phylogenetically diverse reductive dehalogenase-homologous genes in deep subseafloor sedimentary metagenomes.</title>
        <authorList>
            <person name="Kawai M."/>
            <person name="Futagami T."/>
            <person name="Toyoda A."/>
            <person name="Takaki Y."/>
            <person name="Nishi S."/>
            <person name="Hori S."/>
            <person name="Arai W."/>
            <person name="Tsubouchi T."/>
            <person name="Morono Y."/>
            <person name="Uchiyama I."/>
            <person name="Ito T."/>
            <person name="Fujiyama A."/>
            <person name="Inagaki F."/>
            <person name="Takami H."/>
        </authorList>
    </citation>
    <scope>NUCLEOTIDE SEQUENCE</scope>
    <source>
        <strain evidence="1">Expedition CK06-06</strain>
    </source>
</reference>
<accession>X1G7X3</accession>
<sequence>MRYTRAQKVLPPELLKEVQKHHTGLIYVPGDPSFYERRNSEVARLHQQGLSTKEIAEKVFLSERRVQQILKGSGAAAEAGGHG</sequence>
<dbReference type="Pfam" id="PF13384">
    <property type="entry name" value="HTH_23"/>
    <property type="match status" value="1"/>
</dbReference>
<evidence type="ECO:0008006" key="2">
    <source>
        <dbReference type="Google" id="ProtNLM"/>
    </source>
</evidence>
<dbReference type="InterPro" id="IPR009057">
    <property type="entry name" value="Homeodomain-like_sf"/>
</dbReference>
<comment type="caution">
    <text evidence="1">The sequence shown here is derived from an EMBL/GenBank/DDBJ whole genome shotgun (WGS) entry which is preliminary data.</text>
</comment>
<gene>
    <name evidence="1" type="ORF">S03H2_38070</name>
</gene>
<organism evidence="1">
    <name type="scientific">marine sediment metagenome</name>
    <dbReference type="NCBI Taxonomy" id="412755"/>
    <lineage>
        <taxon>unclassified sequences</taxon>
        <taxon>metagenomes</taxon>
        <taxon>ecological metagenomes</taxon>
    </lineage>
</organism>
<proteinExistence type="predicted"/>
<name>X1G7X3_9ZZZZ</name>
<dbReference type="InterPro" id="IPR036388">
    <property type="entry name" value="WH-like_DNA-bd_sf"/>
</dbReference>